<keyword evidence="1" id="KW-0648">Protein biosynthesis</keyword>
<evidence type="ECO:0000256" key="1">
    <source>
        <dbReference type="HAMAP-Rule" id="MF_00122"/>
    </source>
</evidence>
<dbReference type="InParanoid" id="G0EF96"/>
<keyword evidence="1" id="KW-0436">Ligase</keyword>
<dbReference type="GO" id="GO:0016740">
    <property type="term" value="F:transferase activity"/>
    <property type="evidence" value="ECO:0007669"/>
    <property type="project" value="UniProtKB-KW"/>
</dbReference>
<dbReference type="GO" id="GO:0050567">
    <property type="term" value="F:glutaminyl-tRNA synthase (glutamine-hydrolyzing) activity"/>
    <property type="evidence" value="ECO:0007669"/>
    <property type="project" value="UniProtKB-UniRule"/>
</dbReference>
<dbReference type="PANTHER" id="PTHR15004:SF0">
    <property type="entry name" value="GLUTAMYL-TRNA(GLN) AMIDOTRANSFERASE SUBUNIT C, MITOCHONDRIAL"/>
    <property type="match status" value="1"/>
</dbReference>
<comment type="subunit">
    <text evidence="1">Heterotrimer of A, B and C subunits.</text>
</comment>
<dbReference type="InterPro" id="IPR036113">
    <property type="entry name" value="Asp/Glu-ADT_sf_sub_c"/>
</dbReference>
<dbReference type="GO" id="GO:0006412">
    <property type="term" value="P:translation"/>
    <property type="evidence" value="ECO:0007669"/>
    <property type="project" value="UniProtKB-UniRule"/>
</dbReference>
<dbReference type="InterPro" id="IPR003837">
    <property type="entry name" value="GatC"/>
</dbReference>
<dbReference type="AlphaFoldDB" id="G0EF96"/>
<evidence type="ECO:0000313" key="3">
    <source>
        <dbReference type="Proteomes" id="UP000001037"/>
    </source>
</evidence>
<dbReference type="GO" id="GO:0070681">
    <property type="term" value="P:glutaminyl-tRNAGln biosynthesis via transamidation"/>
    <property type="evidence" value="ECO:0007669"/>
    <property type="project" value="TreeGrafter"/>
</dbReference>
<dbReference type="GO" id="GO:0005524">
    <property type="term" value="F:ATP binding"/>
    <property type="evidence" value="ECO:0007669"/>
    <property type="project" value="UniProtKB-KW"/>
</dbReference>
<name>G0EF96_PYRF1</name>
<proteinExistence type="inferred from homology"/>
<dbReference type="STRING" id="694429.Pyrfu_0267"/>
<comment type="catalytic activity">
    <reaction evidence="1">
        <text>L-glutamyl-tRNA(Gln) + L-glutamine + ATP + H2O = L-glutaminyl-tRNA(Gln) + L-glutamate + ADP + phosphate + H(+)</text>
        <dbReference type="Rhea" id="RHEA:17521"/>
        <dbReference type="Rhea" id="RHEA-COMP:9681"/>
        <dbReference type="Rhea" id="RHEA-COMP:9684"/>
        <dbReference type="ChEBI" id="CHEBI:15377"/>
        <dbReference type="ChEBI" id="CHEBI:15378"/>
        <dbReference type="ChEBI" id="CHEBI:29985"/>
        <dbReference type="ChEBI" id="CHEBI:30616"/>
        <dbReference type="ChEBI" id="CHEBI:43474"/>
        <dbReference type="ChEBI" id="CHEBI:58359"/>
        <dbReference type="ChEBI" id="CHEBI:78520"/>
        <dbReference type="ChEBI" id="CHEBI:78521"/>
        <dbReference type="ChEBI" id="CHEBI:456216"/>
    </reaction>
</comment>
<dbReference type="FunCoup" id="G0EF96">
    <property type="interactions" value="30"/>
</dbReference>
<dbReference type="Pfam" id="PF02686">
    <property type="entry name" value="GatC"/>
    <property type="match status" value="1"/>
</dbReference>
<dbReference type="Gene3D" id="1.10.20.60">
    <property type="entry name" value="Glu-tRNAGln amidotransferase C subunit, N-terminal domain"/>
    <property type="match status" value="1"/>
</dbReference>
<keyword evidence="1" id="KW-0067">ATP-binding</keyword>
<dbReference type="RefSeq" id="WP_014025816.1">
    <property type="nucleotide sequence ID" value="NC_015931.1"/>
</dbReference>
<comment type="catalytic activity">
    <reaction evidence="1">
        <text>L-aspartyl-tRNA(Asn) + L-glutamine + ATP + H2O = L-asparaginyl-tRNA(Asn) + L-glutamate + ADP + phosphate + 2 H(+)</text>
        <dbReference type="Rhea" id="RHEA:14513"/>
        <dbReference type="Rhea" id="RHEA-COMP:9674"/>
        <dbReference type="Rhea" id="RHEA-COMP:9677"/>
        <dbReference type="ChEBI" id="CHEBI:15377"/>
        <dbReference type="ChEBI" id="CHEBI:15378"/>
        <dbReference type="ChEBI" id="CHEBI:29985"/>
        <dbReference type="ChEBI" id="CHEBI:30616"/>
        <dbReference type="ChEBI" id="CHEBI:43474"/>
        <dbReference type="ChEBI" id="CHEBI:58359"/>
        <dbReference type="ChEBI" id="CHEBI:78515"/>
        <dbReference type="ChEBI" id="CHEBI:78516"/>
        <dbReference type="ChEBI" id="CHEBI:456216"/>
    </reaction>
</comment>
<keyword evidence="1" id="KW-0547">Nucleotide-binding</keyword>
<dbReference type="GO" id="GO:0006450">
    <property type="term" value="P:regulation of translational fidelity"/>
    <property type="evidence" value="ECO:0007669"/>
    <property type="project" value="InterPro"/>
</dbReference>
<dbReference type="KEGG" id="pfm:Pyrfu_0267"/>
<comment type="similarity">
    <text evidence="1">Belongs to the GatC family.</text>
</comment>
<dbReference type="HAMAP" id="MF_00122">
    <property type="entry name" value="GatC"/>
    <property type="match status" value="1"/>
</dbReference>
<dbReference type="eggNOG" id="arCOG02726">
    <property type="taxonomic scope" value="Archaea"/>
</dbReference>
<comment type="function">
    <text evidence="1">Allows the formation of correctly charged Asn-tRNA(Asn) or Gln-tRNA(Gln) through the transamidation of misacylated Asp-tRNA(Asn) or Glu-tRNA(Gln) in organisms which lack either or both of asparaginyl-tRNA or glutaminyl-tRNA synthetases. The reaction takes place in the presence of glutamine and ATP through an activated phospho-Asp-tRNA(Asn) or phospho-Glu-tRNA(Gln).</text>
</comment>
<dbReference type="PANTHER" id="PTHR15004">
    <property type="entry name" value="GLUTAMYL-TRNA(GLN) AMIDOTRANSFERASE SUBUNIT C, MITOCHONDRIAL"/>
    <property type="match status" value="1"/>
</dbReference>
<dbReference type="EC" id="6.3.5.-" evidence="1"/>
<dbReference type="EMBL" id="CP002838">
    <property type="protein sequence ID" value="AEM38139.1"/>
    <property type="molecule type" value="Genomic_DNA"/>
</dbReference>
<dbReference type="Proteomes" id="UP000001037">
    <property type="component" value="Chromosome"/>
</dbReference>
<dbReference type="GO" id="GO:0050566">
    <property type="term" value="F:asparaginyl-tRNA synthase (glutamine-hydrolyzing) activity"/>
    <property type="evidence" value="ECO:0007669"/>
    <property type="project" value="RHEA"/>
</dbReference>
<protein>
    <recommendedName>
        <fullName evidence="1">Aspartyl/glutamyl-tRNA(Asn/Gln) amidotransferase subunit C</fullName>
        <shortName evidence="1">Asp/Glu-ADT subunit C</shortName>
        <ecNumber evidence="1">6.3.5.-</ecNumber>
    </recommendedName>
</protein>
<accession>G0EF96</accession>
<evidence type="ECO:0000313" key="2">
    <source>
        <dbReference type="EMBL" id="AEM38139.1"/>
    </source>
</evidence>
<dbReference type="HOGENOM" id="CLU_105899_1_1_2"/>
<keyword evidence="2" id="KW-0808">Transferase</keyword>
<dbReference type="NCBIfam" id="TIGR00135">
    <property type="entry name" value="gatC"/>
    <property type="match status" value="1"/>
</dbReference>
<dbReference type="SUPFAM" id="SSF141000">
    <property type="entry name" value="Glu-tRNAGln amidotransferase C subunit"/>
    <property type="match status" value="1"/>
</dbReference>
<organism evidence="2 3">
    <name type="scientific">Pyrolobus fumarii (strain DSM 11204 / 1A)</name>
    <dbReference type="NCBI Taxonomy" id="694429"/>
    <lineage>
        <taxon>Archaea</taxon>
        <taxon>Thermoproteota</taxon>
        <taxon>Thermoprotei</taxon>
        <taxon>Desulfurococcales</taxon>
        <taxon>Pyrodictiaceae</taxon>
        <taxon>Pyrolobus</taxon>
    </lineage>
</organism>
<sequence>MHELRVDRELVKRLEEMVRISLTPEEEERMISELSKILEWMRVLLDAKVVGDPLYHPSDVEGLLRRDDPKPSLPREEALRNAVEVIDGFVKAPKLVEE</sequence>
<reference evidence="2 3" key="1">
    <citation type="journal article" date="2011" name="Stand. Genomic Sci.">
        <title>Complete genome sequence of the hyperthermophilic chemolithoautotroph Pyrolobus fumarii type strain (1A).</title>
        <authorList>
            <person name="Anderson I."/>
            <person name="Goker M."/>
            <person name="Nolan M."/>
            <person name="Lucas S."/>
            <person name="Hammon N."/>
            <person name="Deshpande S."/>
            <person name="Cheng J.F."/>
            <person name="Tapia R."/>
            <person name="Han C."/>
            <person name="Goodwin L."/>
            <person name="Pitluck S."/>
            <person name="Huntemann M."/>
            <person name="Liolios K."/>
            <person name="Ivanova N."/>
            <person name="Pagani I."/>
            <person name="Mavromatis K."/>
            <person name="Ovchinikova G."/>
            <person name="Pati A."/>
            <person name="Chen A."/>
            <person name="Palaniappan K."/>
            <person name="Land M."/>
            <person name="Hauser L."/>
            <person name="Brambilla E.M."/>
            <person name="Huber H."/>
            <person name="Yasawong M."/>
            <person name="Rohde M."/>
            <person name="Spring S."/>
            <person name="Abt B."/>
            <person name="Sikorski J."/>
            <person name="Wirth R."/>
            <person name="Detter J.C."/>
            <person name="Woyke T."/>
            <person name="Bristow J."/>
            <person name="Eisen J.A."/>
            <person name="Markowitz V."/>
            <person name="Hugenholtz P."/>
            <person name="Kyrpides N.C."/>
            <person name="Klenk H.P."/>
            <person name="Lapidus A."/>
        </authorList>
    </citation>
    <scope>NUCLEOTIDE SEQUENCE [LARGE SCALE GENOMIC DNA]</scope>
    <source>
        <strain evidence="3">DSM 11204 / 1A</strain>
    </source>
</reference>
<dbReference type="GeneID" id="11139909"/>
<gene>
    <name evidence="1" type="primary">gatC</name>
    <name evidence="2" type="ordered locus">Pyrfu_0267</name>
</gene>
<keyword evidence="3" id="KW-1185">Reference proteome</keyword>
<dbReference type="OrthoDB" id="15210at2157"/>